<evidence type="ECO:0000313" key="5">
    <source>
        <dbReference type="Proteomes" id="UP000283509"/>
    </source>
</evidence>
<dbReference type="GO" id="GO:0008146">
    <property type="term" value="F:sulfotransferase activity"/>
    <property type="evidence" value="ECO:0007669"/>
    <property type="project" value="InterPro"/>
</dbReference>
<reference evidence="4 5" key="1">
    <citation type="submission" date="2018-04" db="EMBL/GenBank/DDBJ databases">
        <authorList>
            <person name="Zhang X."/>
            <person name="Yuan J."/>
            <person name="Li F."/>
            <person name="Xiang J."/>
        </authorList>
    </citation>
    <scope>NUCLEOTIDE SEQUENCE [LARGE SCALE GENOMIC DNA]</scope>
    <source>
        <tissue evidence="4">Muscle</tissue>
    </source>
</reference>
<dbReference type="Pfam" id="PF00685">
    <property type="entry name" value="Sulfotransfer_1"/>
    <property type="match status" value="1"/>
</dbReference>
<feature type="domain" description="Sulfotransferase" evidence="3">
    <location>
        <begin position="59"/>
        <end position="311"/>
    </location>
</feature>
<organism evidence="4 5">
    <name type="scientific">Penaeus vannamei</name>
    <name type="common">Whiteleg shrimp</name>
    <name type="synonym">Litopenaeus vannamei</name>
    <dbReference type="NCBI Taxonomy" id="6689"/>
    <lineage>
        <taxon>Eukaryota</taxon>
        <taxon>Metazoa</taxon>
        <taxon>Ecdysozoa</taxon>
        <taxon>Arthropoda</taxon>
        <taxon>Crustacea</taxon>
        <taxon>Multicrustacea</taxon>
        <taxon>Malacostraca</taxon>
        <taxon>Eumalacostraca</taxon>
        <taxon>Eucarida</taxon>
        <taxon>Decapoda</taxon>
        <taxon>Dendrobranchiata</taxon>
        <taxon>Penaeoidea</taxon>
        <taxon>Penaeidae</taxon>
        <taxon>Penaeus</taxon>
    </lineage>
</organism>
<dbReference type="STRING" id="6689.A0A3R7SKB9"/>
<evidence type="ECO:0000256" key="1">
    <source>
        <dbReference type="ARBA" id="ARBA00005771"/>
    </source>
</evidence>
<evidence type="ECO:0000259" key="3">
    <source>
        <dbReference type="Pfam" id="PF00685"/>
    </source>
</evidence>
<gene>
    <name evidence="4" type="ORF">C7M84_017490</name>
</gene>
<dbReference type="EMBL" id="QCYY01003230">
    <property type="protein sequence ID" value="ROT64567.1"/>
    <property type="molecule type" value="Genomic_DNA"/>
</dbReference>
<keyword evidence="2" id="KW-0808">Transferase</keyword>
<dbReference type="InterPro" id="IPR000863">
    <property type="entry name" value="Sulfotransferase_dom"/>
</dbReference>
<dbReference type="SUPFAM" id="SSF52540">
    <property type="entry name" value="P-loop containing nucleoside triphosphate hydrolases"/>
    <property type="match status" value="1"/>
</dbReference>
<evidence type="ECO:0000256" key="2">
    <source>
        <dbReference type="ARBA" id="ARBA00022679"/>
    </source>
</evidence>
<dbReference type="PANTHER" id="PTHR11783">
    <property type="entry name" value="SULFOTRANSFERASE SULT"/>
    <property type="match status" value="1"/>
</dbReference>
<name>A0A3R7SKB9_PENVA</name>
<protein>
    <recommendedName>
        <fullName evidence="3">Sulfotransferase domain-containing protein</fullName>
    </recommendedName>
</protein>
<dbReference type="Proteomes" id="UP000283509">
    <property type="component" value="Unassembled WGS sequence"/>
</dbReference>
<dbReference type="Gene3D" id="3.40.50.300">
    <property type="entry name" value="P-loop containing nucleotide triphosphate hydrolases"/>
    <property type="match status" value="1"/>
</dbReference>
<reference evidence="4 5" key="2">
    <citation type="submission" date="2019-01" db="EMBL/GenBank/DDBJ databases">
        <title>The decoding of complex shrimp genome reveals the adaptation for benthos swimmer, frequently molting mechanism and breeding impact on genome.</title>
        <authorList>
            <person name="Sun Y."/>
            <person name="Gao Y."/>
            <person name="Yu Y."/>
        </authorList>
    </citation>
    <scope>NUCLEOTIDE SEQUENCE [LARGE SCALE GENOMIC DNA]</scope>
    <source>
        <tissue evidence="4">Muscle</tissue>
    </source>
</reference>
<comment type="caution">
    <text evidence="4">The sequence shown here is derived from an EMBL/GenBank/DDBJ whole genome shotgun (WGS) entry which is preliminary data.</text>
</comment>
<dbReference type="InterPro" id="IPR027417">
    <property type="entry name" value="P-loop_NTPase"/>
</dbReference>
<dbReference type="AlphaFoldDB" id="A0A3R7SKB9"/>
<evidence type="ECO:0000313" key="4">
    <source>
        <dbReference type="EMBL" id="ROT64567.1"/>
    </source>
</evidence>
<accession>A0A3R7SKB9</accession>
<keyword evidence="5" id="KW-1185">Reference proteome</keyword>
<comment type="similarity">
    <text evidence="1">Belongs to the sulfotransferase 1 family.</text>
</comment>
<sequence>MSSDFPYAIEPLEEKENDAIKKDFTGYLSGAVRVQPRGYFFQGIYRHYAHQYFNLPLKPTDVFVGSYPKSGTTWTQELVWLLMHNLDYEGAKESLDDRFPFVEADHVLDPEVFQRPEIKAKLKAVPKPGDRLAQVLKLEEPRCIKTHMPFSLLPPKILDTCKVIYVARDPRDVVVSYYHHHRMWITHGFQGDFKAFFDYFLKEQEAWERRSHSNLLILTYDQLKEDLPAVIRKVAGFLGKEVSQEETNKLANHLHFDSMKNNPAVNAVADASTGLLDLKEGGFVRKGKSGGWKSYFDDDMKEKFHTWMLEKGGNLAKEFKWMK</sequence>
<dbReference type="OrthoDB" id="205623at2759"/>
<proteinExistence type="inferred from homology"/>